<feature type="domain" description="Winged helix DNA-binding" evidence="2">
    <location>
        <begin position="17"/>
        <end position="94"/>
    </location>
</feature>
<dbReference type="Proteomes" id="UP000437736">
    <property type="component" value="Unassembled WGS sequence"/>
</dbReference>
<dbReference type="InterPro" id="IPR027395">
    <property type="entry name" value="WH_DNA-bd_dom"/>
</dbReference>
<sequence>MTHPVESLDDVVHQRTRLGILSVLAEVHRAQFRYLAETLGATDGNLSRHLQVLEHAGYVTIDKGYEGRRPRTWVHITPDGRRAFDHEIRTLRQLTTPTAPTPDPPSSVAQDPKAT</sequence>
<protein>
    <submittedName>
        <fullName evidence="3">ArsR family transcriptional regulator</fullName>
    </submittedName>
</protein>
<evidence type="ECO:0000313" key="3">
    <source>
        <dbReference type="EMBL" id="MST31962.1"/>
    </source>
</evidence>
<evidence type="ECO:0000313" key="4">
    <source>
        <dbReference type="Proteomes" id="UP000437736"/>
    </source>
</evidence>
<dbReference type="InterPro" id="IPR011991">
    <property type="entry name" value="ArsR-like_HTH"/>
</dbReference>
<evidence type="ECO:0000256" key="1">
    <source>
        <dbReference type="SAM" id="MobiDB-lite"/>
    </source>
</evidence>
<dbReference type="SUPFAM" id="SSF46785">
    <property type="entry name" value="Winged helix' DNA-binding domain"/>
    <property type="match status" value="1"/>
</dbReference>
<organism evidence="3 4">
    <name type="scientific">Acidiferrimicrobium australe</name>
    <dbReference type="NCBI Taxonomy" id="2664430"/>
    <lineage>
        <taxon>Bacteria</taxon>
        <taxon>Bacillati</taxon>
        <taxon>Actinomycetota</taxon>
        <taxon>Acidimicrobiia</taxon>
        <taxon>Acidimicrobiales</taxon>
        <taxon>Acidimicrobiaceae</taxon>
        <taxon>Acidiferrimicrobium</taxon>
    </lineage>
</organism>
<keyword evidence="4" id="KW-1185">Reference proteome</keyword>
<proteinExistence type="predicted"/>
<dbReference type="PANTHER" id="PTHR37318">
    <property type="entry name" value="BSL7504 PROTEIN"/>
    <property type="match status" value="1"/>
</dbReference>
<dbReference type="InterPro" id="IPR036390">
    <property type="entry name" value="WH_DNA-bd_sf"/>
</dbReference>
<dbReference type="Pfam" id="PF13601">
    <property type="entry name" value="HTH_34"/>
    <property type="match status" value="1"/>
</dbReference>
<gene>
    <name evidence="3" type="ORF">GHK86_04375</name>
</gene>
<dbReference type="PANTHER" id="PTHR37318:SF1">
    <property type="entry name" value="BSL7504 PROTEIN"/>
    <property type="match status" value="1"/>
</dbReference>
<accession>A0ABW9QRM8</accession>
<dbReference type="InterPro" id="IPR036388">
    <property type="entry name" value="WH-like_DNA-bd_sf"/>
</dbReference>
<reference evidence="3 4" key="1">
    <citation type="submission" date="2019-11" db="EMBL/GenBank/DDBJ databases">
        <title>Acidiferrimicrobium australis gen. nov., sp. nov., an acidophilic and obligately heterotrophic, member of the Actinobacteria that catalyses dissimilatory oxido- reduction of iron isolated from metal-rich acidic water in Chile.</title>
        <authorList>
            <person name="Gonzalez D."/>
            <person name="Huber K."/>
            <person name="Hedrich S."/>
            <person name="Rojas-Villalobos C."/>
            <person name="Quatrini R."/>
            <person name="Dinamarca M.A."/>
            <person name="Schwarz A."/>
            <person name="Canales C."/>
            <person name="Nancucheo I."/>
        </authorList>
    </citation>
    <scope>NUCLEOTIDE SEQUENCE [LARGE SCALE GENOMIC DNA]</scope>
    <source>
        <strain evidence="3 4">USS-CCA1</strain>
    </source>
</reference>
<feature type="region of interest" description="Disordered" evidence="1">
    <location>
        <begin position="93"/>
        <end position="115"/>
    </location>
</feature>
<dbReference type="CDD" id="cd00090">
    <property type="entry name" value="HTH_ARSR"/>
    <property type="match status" value="1"/>
</dbReference>
<evidence type="ECO:0000259" key="2">
    <source>
        <dbReference type="Pfam" id="PF13601"/>
    </source>
</evidence>
<dbReference type="EMBL" id="WJHE01000185">
    <property type="protein sequence ID" value="MST31962.1"/>
    <property type="molecule type" value="Genomic_DNA"/>
</dbReference>
<dbReference type="Gene3D" id="1.10.10.10">
    <property type="entry name" value="Winged helix-like DNA-binding domain superfamily/Winged helix DNA-binding domain"/>
    <property type="match status" value="1"/>
</dbReference>
<comment type="caution">
    <text evidence="3">The sequence shown here is derived from an EMBL/GenBank/DDBJ whole genome shotgun (WGS) entry which is preliminary data.</text>
</comment>
<name>A0ABW9QRM8_9ACTN</name>